<dbReference type="Proteomes" id="UP000703269">
    <property type="component" value="Unassembled WGS sequence"/>
</dbReference>
<protein>
    <recommendedName>
        <fullName evidence="3">Nephrocystin 3-like N-terminal domain-containing protein</fullName>
    </recommendedName>
</protein>
<keyword evidence="1" id="KW-0677">Repeat</keyword>
<proteinExistence type="predicted"/>
<evidence type="ECO:0000313" key="5">
    <source>
        <dbReference type="Proteomes" id="UP000703269"/>
    </source>
</evidence>
<dbReference type="PANTHER" id="PTHR10039:SF17">
    <property type="entry name" value="FUNGAL STAND N-TERMINAL GOODBYE DOMAIN-CONTAINING PROTEIN-RELATED"/>
    <property type="match status" value="1"/>
</dbReference>
<dbReference type="InterPro" id="IPR056884">
    <property type="entry name" value="NPHP3-like_N"/>
</dbReference>
<organism evidence="4 5">
    <name type="scientific">Phanerochaete sordida</name>
    <dbReference type="NCBI Taxonomy" id="48140"/>
    <lineage>
        <taxon>Eukaryota</taxon>
        <taxon>Fungi</taxon>
        <taxon>Dikarya</taxon>
        <taxon>Basidiomycota</taxon>
        <taxon>Agaricomycotina</taxon>
        <taxon>Agaricomycetes</taxon>
        <taxon>Polyporales</taxon>
        <taxon>Phanerochaetaceae</taxon>
        <taxon>Phanerochaete</taxon>
    </lineage>
</organism>
<sequence>MSSHARREELIDTALDVVDIAADVLDTVLDIVSVPGLGLVPKALSGVVAQVKRARANEHVREAFVAKVHVLVSAIGESQKDADRAIEDRGGDQDATRQAINNSAEFNEARRILLRSFWKLKQDAAKLDNRHSLRGRLKSILYASRDDSTLKKMQDELSGAIEGFKLCSHHAIDKGLVKIQHILREAEKRRVAEHRQWQHAEKQRIRAQQKRDQEERERRAAVQRQRQAAEEQRIAVQRKQKQEDEQRRAVAQRWRQDAEDEKIILQLPRADAGYRAVDYLKSGFMDGTRKQLFGEIRKWAGGQFPRTDPKRFYALFGRAGMGKSAVAHRLCRHLDDGDFSSSNTALVLGASFFFVRDSGDKASALPLPPTIAWQLAGCKSHPILRTLIANAARSYIPHGTHQQLGHAFCGLLEPLSAANASLAPNQRVFLVIDGLDECSDQRLITEALSHLFTLIRKLPWLYIFAASRPEPHIMKAFSSSAATAVVHVQDLGEPSDSKKDVEIYLRNTVLATSPYSAILTNQPDRLRHLLYRAGGLFIFARIASDFLLANRDRAEHALKLILLPAEGRPLSSLNSLYLQILRFAFPQEVMDLFPNQHAHLLAFLHIIMLNTSTRILTPGTLALLAHQLCQTPLIRNRLPAQAANTQISLSKENIDSIIHSLRSVMSINEDGEVLPLHATLREFLLDPTRCTDPLYQVNKGEGHAGLASACLGVASSLRATIDILAAFRDKDADLSHYGYYAIAFLDDHVGSAVWTESLNNDLTQLVCTFRLPLMARAVITMPDPSGAVNNHHGSLQKFCGKSTNGASIRSESKGTSGASLAEEYLKFMAYCLCLMDHVRRHPGGDWPDISGETVQKYFVELLQKEGKHYLPEVAQAWAADQIEVGRYRSVVLALKAEIDKDVRAKRLWYDFSIRWR</sequence>
<dbReference type="Pfam" id="PF24883">
    <property type="entry name" value="NPHP3_N"/>
    <property type="match status" value="1"/>
</dbReference>
<dbReference type="Gene3D" id="3.40.50.300">
    <property type="entry name" value="P-loop containing nucleotide triphosphate hydrolases"/>
    <property type="match status" value="1"/>
</dbReference>
<dbReference type="AlphaFoldDB" id="A0A9P3LJQ6"/>
<evidence type="ECO:0000256" key="2">
    <source>
        <dbReference type="SAM" id="MobiDB-lite"/>
    </source>
</evidence>
<dbReference type="OrthoDB" id="3228837at2759"/>
<feature type="region of interest" description="Disordered" evidence="2">
    <location>
        <begin position="194"/>
        <end position="228"/>
    </location>
</feature>
<dbReference type="InterPro" id="IPR027417">
    <property type="entry name" value="P-loop_NTPase"/>
</dbReference>
<dbReference type="SUPFAM" id="SSF52540">
    <property type="entry name" value="P-loop containing nucleoside triphosphate hydrolases"/>
    <property type="match status" value="1"/>
</dbReference>
<feature type="compositionally biased region" description="Basic and acidic residues" evidence="2">
    <location>
        <begin position="194"/>
        <end position="220"/>
    </location>
</feature>
<accession>A0A9P3LJQ6</accession>
<gene>
    <name evidence="4" type="ORF">PsYK624_131320</name>
</gene>
<name>A0A9P3LJQ6_9APHY</name>
<evidence type="ECO:0000259" key="3">
    <source>
        <dbReference type="Pfam" id="PF24883"/>
    </source>
</evidence>
<reference evidence="4 5" key="1">
    <citation type="submission" date="2021-08" db="EMBL/GenBank/DDBJ databases">
        <title>Draft Genome Sequence of Phanerochaete sordida strain YK-624.</title>
        <authorList>
            <person name="Mori T."/>
            <person name="Dohra H."/>
            <person name="Suzuki T."/>
            <person name="Kawagishi H."/>
            <person name="Hirai H."/>
        </authorList>
    </citation>
    <scope>NUCLEOTIDE SEQUENCE [LARGE SCALE GENOMIC DNA]</scope>
    <source>
        <strain evidence="4 5">YK-624</strain>
    </source>
</reference>
<dbReference type="PANTHER" id="PTHR10039">
    <property type="entry name" value="AMELOGENIN"/>
    <property type="match status" value="1"/>
</dbReference>
<dbReference type="EMBL" id="BPQB01000065">
    <property type="protein sequence ID" value="GJE96924.1"/>
    <property type="molecule type" value="Genomic_DNA"/>
</dbReference>
<evidence type="ECO:0000313" key="4">
    <source>
        <dbReference type="EMBL" id="GJE96924.1"/>
    </source>
</evidence>
<comment type="caution">
    <text evidence="4">The sequence shown here is derived from an EMBL/GenBank/DDBJ whole genome shotgun (WGS) entry which is preliminary data.</text>
</comment>
<keyword evidence="5" id="KW-1185">Reference proteome</keyword>
<evidence type="ECO:0000256" key="1">
    <source>
        <dbReference type="ARBA" id="ARBA00022737"/>
    </source>
</evidence>
<feature type="domain" description="Nephrocystin 3-like N-terminal" evidence="3">
    <location>
        <begin position="308"/>
        <end position="468"/>
    </location>
</feature>